<dbReference type="EMBL" id="ALAO01000018">
    <property type="protein sequence ID" value="EKO41158.1"/>
    <property type="molecule type" value="Genomic_DNA"/>
</dbReference>
<dbReference type="InterPro" id="IPR009241">
    <property type="entry name" value="HigB-like"/>
</dbReference>
<protein>
    <submittedName>
        <fullName evidence="1">Phage-related protein</fullName>
    </submittedName>
</protein>
<evidence type="ECO:0000313" key="1">
    <source>
        <dbReference type="EMBL" id="EKO41158.1"/>
    </source>
</evidence>
<dbReference type="PATRIC" id="fig|1206767.3.peg.93"/>
<comment type="caution">
    <text evidence="1">The sequence shown here is derived from an EMBL/GenBank/DDBJ whole genome shotgun (WGS) entry which is preliminary data.</text>
</comment>
<accession>K6HFB0</accession>
<sequence>MTRTSPPPREKPVHWVGSAKKDFLEFPIPVQREMGYALGLAQIGGKHPRAKPWKGLGTGVFEVVSDDDGNTFRTVYAVHFANAVYVLHAFQKKSKTGIKTPQEDADLIASRLQSARDHHKRLYAN</sequence>
<name>K6HFB0_9BACT</name>
<dbReference type="AlphaFoldDB" id="K6HFB0"/>
<reference evidence="1 2" key="1">
    <citation type="submission" date="2012-07" db="EMBL/GenBank/DDBJ databases">
        <title>Draft genome sequence of Desulfovibrio magneticus str. Maddingley MBC34 obtained from a metagenomic sequence of a methanogenic enrichment isolated from coal-seam formation water in Victoria, Australia.</title>
        <authorList>
            <person name="Greenfield P."/>
            <person name="Hendry P."/>
            <person name="Li D."/>
            <person name="Rosewarne C.P."/>
            <person name="Tran-Dinh N."/>
            <person name="Elbourne L.D.H."/>
            <person name="Paulsen I.T."/>
            <person name="Midgley D.J."/>
        </authorList>
    </citation>
    <scope>NUCLEOTIDE SEQUENCE [LARGE SCALE GENOMIC DNA]</scope>
    <source>
        <strain evidence="2">Maddingley MBC34</strain>
    </source>
</reference>
<organism evidence="1 2">
    <name type="scientific">Solidesulfovibrio magneticus str. Maddingley MBC34</name>
    <dbReference type="NCBI Taxonomy" id="1206767"/>
    <lineage>
        <taxon>Bacteria</taxon>
        <taxon>Pseudomonadati</taxon>
        <taxon>Thermodesulfobacteriota</taxon>
        <taxon>Desulfovibrionia</taxon>
        <taxon>Desulfovibrionales</taxon>
        <taxon>Desulfovibrionaceae</taxon>
        <taxon>Solidesulfovibrio</taxon>
    </lineage>
</organism>
<dbReference type="Pfam" id="PF05973">
    <property type="entry name" value="Gp49"/>
    <property type="match status" value="1"/>
</dbReference>
<proteinExistence type="predicted"/>
<dbReference type="Proteomes" id="UP000006272">
    <property type="component" value="Unassembled WGS sequence"/>
</dbReference>
<evidence type="ECO:0000313" key="2">
    <source>
        <dbReference type="Proteomes" id="UP000006272"/>
    </source>
</evidence>
<gene>
    <name evidence="1" type="ORF">B193_0107</name>
</gene>